<evidence type="ECO:0000259" key="5">
    <source>
        <dbReference type="PROSITE" id="PS50893"/>
    </source>
</evidence>
<dbReference type="InterPro" id="IPR050763">
    <property type="entry name" value="ABC_transporter_ATP-binding"/>
</dbReference>
<dbReference type="GO" id="GO:0016887">
    <property type="term" value="F:ATP hydrolysis activity"/>
    <property type="evidence" value="ECO:0007669"/>
    <property type="project" value="InterPro"/>
</dbReference>
<dbReference type="Gene3D" id="3.40.50.300">
    <property type="entry name" value="P-loop containing nucleotide triphosphate hydrolases"/>
    <property type="match status" value="1"/>
</dbReference>
<name>A0A841GLV2_9BACT</name>
<dbReference type="InterPro" id="IPR003593">
    <property type="entry name" value="AAA+_ATPase"/>
</dbReference>
<evidence type="ECO:0000256" key="3">
    <source>
        <dbReference type="ARBA" id="ARBA00022741"/>
    </source>
</evidence>
<keyword evidence="7" id="KW-1185">Reference proteome</keyword>
<dbReference type="SMART" id="SM00382">
    <property type="entry name" value="AAA"/>
    <property type="match status" value="1"/>
</dbReference>
<comment type="caution">
    <text evidence="6">The sequence shown here is derived from an EMBL/GenBank/DDBJ whole genome shotgun (WGS) entry which is preliminary data.</text>
</comment>
<gene>
    <name evidence="6" type="ORF">HNP65_000556</name>
</gene>
<evidence type="ECO:0000256" key="4">
    <source>
        <dbReference type="ARBA" id="ARBA00022840"/>
    </source>
</evidence>
<dbReference type="RefSeq" id="WP_184618853.1">
    <property type="nucleotide sequence ID" value="NZ_JACHEX010000001.1"/>
</dbReference>
<dbReference type="Pfam" id="PF00005">
    <property type="entry name" value="ABC_tran"/>
    <property type="match status" value="1"/>
</dbReference>
<dbReference type="PROSITE" id="PS00211">
    <property type="entry name" value="ABC_TRANSPORTER_1"/>
    <property type="match status" value="1"/>
</dbReference>
<dbReference type="InterPro" id="IPR017871">
    <property type="entry name" value="ABC_transporter-like_CS"/>
</dbReference>
<reference evidence="6 7" key="1">
    <citation type="submission" date="2020-08" db="EMBL/GenBank/DDBJ databases">
        <title>Genomic Encyclopedia of Type Strains, Phase IV (KMG-IV): sequencing the most valuable type-strain genomes for metagenomic binning, comparative biology and taxonomic classification.</title>
        <authorList>
            <person name="Goeker M."/>
        </authorList>
    </citation>
    <scope>NUCLEOTIDE SEQUENCE [LARGE SCALE GENOMIC DNA]</scope>
    <source>
        <strain evidence="6 7">DSM 13481</strain>
    </source>
</reference>
<evidence type="ECO:0000256" key="1">
    <source>
        <dbReference type="ARBA" id="ARBA00005417"/>
    </source>
</evidence>
<dbReference type="AlphaFoldDB" id="A0A841GLV2"/>
<evidence type="ECO:0000313" key="7">
    <source>
        <dbReference type="Proteomes" id="UP000555828"/>
    </source>
</evidence>
<dbReference type="GO" id="GO:0005524">
    <property type="term" value="F:ATP binding"/>
    <property type="evidence" value="ECO:0007669"/>
    <property type="project" value="UniProtKB-KW"/>
</dbReference>
<organism evidence="6 7">
    <name type="scientific">Thermosipho japonicus</name>
    <dbReference type="NCBI Taxonomy" id="90323"/>
    <lineage>
        <taxon>Bacteria</taxon>
        <taxon>Thermotogati</taxon>
        <taxon>Thermotogota</taxon>
        <taxon>Thermotogae</taxon>
        <taxon>Thermotogales</taxon>
        <taxon>Fervidobacteriaceae</taxon>
        <taxon>Thermosipho</taxon>
    </lineage>
</organism>
<feature type="domain" description="ABC transporter" evidence="5">
    <location>
        <begin position="2"/>
        <end position="253"/>
    </location>
</feature>
<dbReference type="InterPro" id="IPR027417">
    <property type="entry name" value="P-loop_NTPase"/>
</dbReference>
<sequence>MVKVESLTRTYKIADNKEGNFFVRLFNPRFKTITALENVSFSISKGEKVAVLGLNGSGKSTLFKILTGIIPPSSGGCKCMGYDPFSDRKRYVKNIGVLFGQKSLLIPELTVYDSLKLYKAVYQLNEKQLDKRLKVFDEYFGIEKLLNRIVRTLSLGERMKAEILMASIHDPSIFFFDEPTIGLDVNAKSAFKEFLLNYPFGSEKTVFIITHEFYVIKDFCTRILLLDNGKLKLDIETKHLKNKFGYKNLVIDFEGKPTKTIVENIRLFGYPIEIERNSVKIKVPYENKEEIEEIKRKILMYSNVVSFRIEEMSYEEIINWLVGEFC</sequence>
<dbReference type="PROSITE" id="PS50893">
    <property type="entry name" value="ABC_TRANSPORTER_2"/>
    <property type="match status" value="1"/>
</dbReference>
<dbReference type="PANTHER" id="PTHR42711:SF5">
    <property type="entry name" value="ABC TRANSPORTER ATP-BINDING PROTEIN NATA"/>
    <property type="match status" value="1"/>
</dbReference>
<keyword evidence="4 6" id="KW-0067">ATP-binding</keyword>
<dbReference type="EMBL" id="JACHEX010000001">
    <property type="protein sequence ID" value="MBB6062134.1"/>
    <property type="molecule type" value="Genomic_DNA"/>
</dbReference>
<keyword evidence="2" id="KW-0813">Transport</keyword>
<dbReference type="InterPro" id="IPR003439">
    <property type="entry name" value="ABC_transporter-like_ATP-bd"/>
</dbReference>
<proteinExistence type="inferred from homology"/>
<accession>A0A841GLV2</accession>
<keyword evidence="3" id="KW-0547">Nucleotide-binding</keyword>
<dbReference type="Proteomes" id="UP000555828">
    <property type="component" value="Unassembled WGS sequence"/>
</dbReference>
<comment type="similarity">
    <text evidence="1">Belongs to the ABC transporter superfamily.</text>
</comment>
<evidence type="ECO:0000256" key="2">
    <source>
        <dbReference type="ARBA" id="ARBA00022448"/>
    </source>
</evidence>
<dbReference type="SUPFAM" id="SSF52540">
    <property type="entry name" value="P-loop containing nucleoside triphosphate hydrolases"/>
    <property type="match status" value="1"/>
</dbReference>
<evidence type="ECO:0000313" key="6">
    <source>
        <dbReference type="EMBL" id="MBB6062134.1"/>
    </source>
</evidence>
<dbReference type="PANTHER" id="PTHR42711">
    <property type="entry name" value="ABC TRANSPORTER ATP-BINDING PROTEIN"/>
    <property type="match status" value="1"/>
</dbReference>
<protein>
    <submittedName>
        <fullName evidence="6">ABC-2 type transport system ATP-binding protein</fullName>
    </submittedName>
</protein>